<reference evidence="1 2" key="1">
    <citation type="submission" date="2015-03" db="EMBL/GenBank/DDBJ databases">
        <title>Draft Genome Sequence of Burkholderia andropogonis type strain ICMP2807, isolated from Sorghum bicolor.</title>
        <authorList>
            <person name="Lopes-Santos L."/>
            <person name="Castro D.B."/>
            <person name="Ottoboni L.M."/>
            <person name="Park D."/>
            <person name="Weirc B.S."/>
            <person name="Destefano S.A."/>
        </authorList>
    </citation>
    <scope>NUCLEOTIDE SEQUENCE [LARGE SCALE GENOMIC DNA]</scope>
    <source>
        <strain evidence="1 2">ICMP2807</strain>
    </source>
</reference>
<protein>
    <submittedName>
        <fullName evidence="1">Uncharacterized protein</fullName>
    </submittedName>
</protein>
<dbReference type="EMBL" id="LAQU01000018">
    <property type="protein sequence ID" value="KKB62579.1"/>
    <property type="molecule type" value="Genomic_DNA"/>
</dbReference>
<dbReference type="Proteomes" id="UP000033618">
    <property type="component" value="Unassembled WGS sequence"/>
</dbReference>
<sequence>MQNGQKKIVFHVRGVQRFFPAIDGISAYTTECAQRKPLETTFLGQWRRPMGENKHALWHRECFMKIPSLATITLSLALCCVQVIA</sequence>
<evidence type="ECO:0000313" key="1">
    <source>
        <dbReference type="EMBL" id="KKB62579.1"/>
    </source>
</evidence>
<dbReference type="PATRIC" id="fig|28092.6.peg.3931"/>
<organism evidence="1 2">
    <name type="scientific">Robbsia andropogonis</name>
    <dbReference type="NCBI Taxonomy" id="28092"/>
    <lineage>
        <taxon>Bacteria</taxon>
        <taxon>Pseudomonadati</taxon>
        <taxon>Pseudomonadota</taxon>
        <taxon>Betaproteobacteria</taxon>
        <taxon>Burkholderiales</taxon>
        <taxon>Burkholderiaceae</taxon>
        <taxon>Robbsia</taxon>
    </lineage>
</organism>
<dbReference type="STRING" id="28092.WM40_16715"/>
<dbReference type="AlphaFoldDB" id="A0A0F5JY88"/>
<gene>
    <name evidence="1" type="ORF">WM40_16715</name>
</gene>
<evidence type="ECO:0000313" key="2">
    <source>
        <dbReference type="Proteomes" id="UP000033618"/>
    </source>
</evidence>
<proteinExistence type="predicted"/>
<keyword evidence="2" id="KW-1185">Reference proteome</keyword>
<name>A0A0F5JY88_9BURK</name>
<comment type="caution">
    <text evidence="1">The sequence shown here is derived from an EMBL/GenBank/DDBJ whole genome shotgun (WGS) entry which is preliminary data.</text>
</comment>
<accession>A0A0F5JY88</accession>